<name>A0A1X7GI90_9BACL</name>
<dbReference type="Gene3D" id="1.10.10.60">
    <property type="entry name" value="Homeodomain-like"/>
    <property type="match status" value="1"/>
</dbReference>
<gene>
    <name evidence="6" type="ORF">SAMN05661091_0571</name>
</gene>
<reference evidence="6 7" key="1">
    <citation type="submission" date="2017-04" db="EMBL/GenBank/DDBJ databases">
        <authorList>
            <person name="Afonso C.L."/>
            <person name="Miller P.J."/>
            <person name="Scott M.A."/>
            <person name="Spackman E."/>
            <person name="Goraichik I."/>
            <person name="Dimitrov K.M."/>
            <person name="Suarez D.L."/>
            <person name="Swayne D.E."/>
        </authorList>
    </citation>
    <scope>NUCLEOTIDE SEQUENCE [LARGE SCALE GENOMIC DNA]</scope>
    <source>
        <strain evidence="6 7">N3/975</strain>
    </source>
</reference>
<organism evidence="6 7">
    <name type="scientific">Paenibacillus uliginis N3/975</name>
    <dbReference type="NCBI Taxonomy" id="1313296"/>
    <lineage>
        <taxon>Bacteria</taxon>
        <taxon>Bacillati</taxon>
        <taxon>Bacillota</taxon>
        <taxon>Bacilli</taxon>
        <taxon>Bacillales</taxon>
        <taxon>Paenibacillaceae</taxon>
        <taxon>Paenibacillus</taxon>
    </lineage>
</organism>
<keyword evidence="1" id="KW-0805">Transcription regulation</keyword>
<dbReference type="SUPFAM" id="SSF48498">
    <property type="entry name" value="Tetracyclin repressor-like, C-terminal domain"/>
    <property type="match status" value="1"/>
</dbReference>
<evidence type="ECO:0000313" key="6">
    <source>
        <dbReference type="EMBL" id="SMF69455.1"/>
    </source>
</evidence>
<dbReference type="SUPFAM" id="SSF46689">
    <property type="entry name" value="Homeodomain-like"/>
    <property type="match status" value="1"/>
</dbReference>
<dbReference type="STRING" id="1313296.SAMN05661091_0571"/>
<evidence type="ECO:0000256" key="4">
    <source>
        <dbReference type="PROSITE-ProRule" id="PRU00335"/>
    </source>
</evidence>
<evidence type="ECO:0000259" key="5">
    <source>
        <dbReference type="PROSITE" id="PS50977"/>
    </source>
</evidence>
<sequence>MMARTREFDEEKVLDAAMQLFWEKGYEATSLSDLTSRMGIQRPSIYSAFGDKKELFEAALRKYTMSRASDVRTRLQNHSSVKEAFSTFFEGVVAEEYAEDRSRGCFCINTMVELAPHDEKFEILTREHQMYLSVIFQETIERGIQSGELEANTDAKALSQALIVSLIGLTVMMKSRPQRSFVDNAIKATLTLLK</sequence>
<keyword evidence="3" id="KW-0804">Transcription</keyword>
<dbReference type="Pfam" id="PF16925">
    <property type="entry name" value="TetR_C_13"/>
    <property type="match status" value="1"/>
</dbReference>
<dbReference type="Proteomes" id="UP000192940">
    <property type="component" value="Chromosome I"/>
</dbReference>
<dbReference type="PANTHER" id="PTHR47506">
    <property type="entry name" value="TRANSCRIPTIONAL REGULATORY PROTEIN"/>
    <property type="match status" value="1"/>
</dbReference>
<dbReference type="Pfam" id="PF00440">
    <property type="entry name" value="TetR_N"/>
    <property type="match status" value="1"/>
</dbReference>
<evidence type="ECO:0000256" key="3">
    <source>
        <dbReference type="ARBA" id="ARBA00023163"/>
    </source>
</evidence>
<protein>
    <submittedName>
        <fullName evidence="6">Transcriptional regulator, TetR family</fullName>
    </submittedName>
</protein>
<evidence type="ECO:0000313" key="7">
    <source>
        <dbReference type="Proteomes" id="UP000192940"/>
    </source>
</evidence>
<dbReference type="EMBL" id="LT840184">
    <property type="protein sequence ID" value="SMF69455.1"/>
    <property type="molecule type" value="Genomic_DNA"/>
</dbReference>
<proteinExistence type="predicted"/>
<dbReference type="PROSITE" id="PS50977">
    <property type="entry name" value="HTH_TETR_2"/>
    <property type="match status" value="1"/>
</dbReference>
<accession>A0A1X7GI90</accession>
<evidence type="ECO:0000256" key="1">
    <source>
        <dbReference type="ARBA" id="ARBA00023015"/>
    </source>
</evidence>
<dbReference type="GO" id="GO:0003677">
    <property type="term" value="F:DNA binding"/>
    <property type="evidence" value="ECO:0007669"/>
    <property type="project" value="UniProtKB-UniRule"/>
</dbReference>
<dbReference type="InterPro" id="IPR009057">
    <property type="entry name" value="Homeodomain-like_sf"/>
</dbReference>
<dbReference type="PRINTS" id="PR00455">
    <property type="entry name" value="HTHTETR"/>
</dbReference>
<dbReference type="PROSITE" id="PS01081">
    <property type="entry name" value="HTH_TETR_1"/>
    <property type="match status" value="1"/>
</dbReference>
<feature type="DNA-binding region" description="H-T-H motif" evidence="4">
    <location>
        <begin position="30"/>
        <end position="49"/>
    </location>
</feature>
<dbReference type="Gene3D" id="1.10.357.10">
    <property type="entry name" value="Tetracycline Repressor, domain 2"/>
    <property type="match status" value="1"/>
</dbReference>
<dbReference type="PANTHER" id="PTHR47506:SF1">
    <property type="entry name" value="HTH-TYPE TRANSCRIPTIONAL REGULATOR YJDC"/>
    <property type="match status" value="1"/>
</dbReference>
<evidence type="ECO:0000256" key="2">
    <source>
        <dbReference type="ARBA" id="ARBA00023125"/>
    </source>
</evidence>
<keyword evidence="2 4" id="KW-0238">DNA-binding</keyword>
<dbReference type="InterPro" id="IPR023772">
    <property type="entry name" value="DNA-bd_HTH_TetR-type_CS"/>
</dbReference>
<feature type="domain" description="HTH tetR-type" evidence="5">
    <location>
        <begin position="7"/>
        <end position="67"/>
    </location>
</feature>
<dbReference type="InterPro" id="IPR001647">
    <property type="entry name" value="HTH_TetR"/>
</dbReference>
<dbReference type="InterPro" id="IPR036271">
    <property type="entry name" value="Tet_transcr_reg_TetR-rel_C_sf"/>
</dbReference>
<dbReference type="AlphaFoldDB" id="A0A1X7GI90"/>
<keyword evidence="7" id="KW-1185">Reference proteome</keyword>
<dbReference type="InterPro" id="IPR011075">
    <property type="entry name" value="TetR_C"/>
</dbReference>